<dbReference type="InterPro" id="IPR020843">
    <property type="entry name" value="ER"/>
</dbReference>
<reference evidence="2" key="1">
    <citation type="submission" date="2021-09" db="EMBL/GenBank/DDBJ databases">
        <title>Fulvivirga sp. isolated from coastal sediment.</title>
        <authorList>
            <person name="Yu H."/>
        </authorList>
    </citation>
    <scope>NUCLEOTIDE SEQUENCE</scope>
    <source>
        <strain evidence="2">1062</strain>
    </source>
</reference>
<dbReference type="Pfam" id="PF00107">
    <property type="entry name" value="ADH_zinc_N"/>
    <property type="match status" value="1"/>
</dbReference>
<evidence type="ECO:0000313" key="3">
    <source>
        <dbReference type="Proteomes" id="UP001139409"/>
    </source>
</evidence>
<sequence length="330" mass="35945">MKALQLISPGKISIVDVETPVPVAGQVLVKLQAASLNKRDQFIREGKYPNLKFPSVLGSDGAGVVESVGPDVDTSWKGREVIINPNQGWGNNPDVQDRSYAILGMPDNGTLAEYVVVNADRLAEKPAHLSAEQAAALPLGALTAYRACFRHGRIKPNENVLISGFGGGVAQFAFQFAMVAGANVYVTSGSADKRKMAISLGASGAFDYKEKDWYKNPWQTKGGFDVVIDSAGGEQINHFLKIMRPAGRIVFYGATNGLPASLDLYRMFWNQLTLQGSTMGNDEEFMDMVRFVTEHKIEPVIDSVRPFDEVLSALDDMSANRKVGKLILKF</sequence>
<evidence type="ECO:0000313" key="2">
    <source>
        <dbReference type="EMBL" id="MCA6073366.1"/>
    </source>
</evidence>
<protein>
    <submittedName>
        <fullName evidence="2">Zinc-binding dehydrogenase</fullName>
    </submittedName>
</protein>
<dbReference type="InterPro" id="IPR013154">
    <property type="entry name" value="ADH-like_N"/>
</dbReference>
<proteinExistence type="predicted"/>
<dbReference type="PANTHER" id="PTHR45033">
    <property type="match status" value="1"/>
</dbReference>
<dbReference type="SMART" id="SM00829">
    <property type="entry name" value="PKS_ER"/>
    <property type="match status" value="1"/>
</dbReference>
<dbReference type="InterPro" id="IPR011032">
    <property type="entry name" value="GroES-like_sf"/>
</dbReference>
<dbReference type="InterPro" id="IPR036291">
    <property type="entry name" value="NAD(P)-bd_dom_sf"/>
</dbReference>
<dbReference type="PANTHER" id="PTHR45033:SF3">
    <property type="entry name" value="DEHYDROGENASE, PUTATIVE (AFU_ORTHOLOGUE AFUA_2G13270)-RELATED"/>
    <property type="match status" value="1"/>
</dbReference>
<comment type="caution">
    <text evidence="2">The sequence shown here is derived from an EMBL/GenBank/DDBJ whole genome shotgun (WGS) entry which is preliminary data.</text>
</comment>
<name>A0A9X1KY95_9BACT</name>
<dbReference type="AlphaFoldDB" id="A0A9X1KY95"/>
<feature type="domain" description="Enoyl reductase (ER)" evidence="1">
    <location>
        <begin position="10"/>
        <end position="328"/>
    </location>
</feature>
<organism evidence="2 3">
    <name type="scientific">Fulvivirga sedimenti</name>
    <dbReference type="NCBI Taxonomy" id="2879465"/>
    <lineage>
        <taxon>Bacteria</taxon>
        <taxon>Pseudomonadati</taxon>
        <taxon>Bacteroidota</taxon>
        <taxon>Cytophagia</taxon>
        <taxon>Cytophagales</taxon>
        <taxon>Fulvivirgaceae</taxon>
        <taxon>Fulvivirga</taxon>
    </lineage>
</organism>
<dbReference type="Gene3D" id="3.90.180.10">
    <property type="entry name" value="Medium-chain alcohol dehydrogenases, catalytic domain"/>
    <property type="match status" value="1"/>
</dbReference>
<evidence type="ECO:0000259" key="1">
    <source>
        <dbReference type="SMART" id="SM00829"/>
    </source>
</evidence>
<dbReference type="Pfam" id="PF08240">
    <property type="entry name" value="ADH_N"/>
    <property type="match status" value="1"/>
</dbReference>
<dbReference type="InterPro" id="IPR052711">
    <property type="entry name" value="Zinc_ADH-like"/>
</dbReference>
<dbReference type="InterPro" id="IPR013149">
    <property type="entry name" value="ADH-like_C"/>
</dbReference>
<dbReference type="GO" id="GO:0016491">
    <property type="term" value="F:oxidoreductase activity"/>
    <property type="evidence" value="ECO:0007669"/>
    <property type="project" value="InterPro"/>
</dbReference>
<dbReference type="EMBL" id="JAIXNE010000001">
    <property type="protein sequence ID" value="MCA6073366.1"/>
    <property type="molecule type" value="Genomic_DNA"/>
</dbReference>
<accession>A0A9X1KY95</accession>
<dbReference type="SUPFAM" id="SSF50129">
    <property type="entry name" value="GroES-like"/>
    <property type="match status" value="1"/>
</dbReference>
<keyword evidence="3" id="KW-1185">Reference proteome</keyword>
<dbReference type="Proteomes" id="UP001139409">
    <property type="component" value="Unassembled WGS sequence"/>
</dbReference>
<dbReference type="RefSeq" id="WP_225696485.1">
    <property type="nucleotide sequence ID" value="NZ_JAIXNE010000001.1"/>
</dbReference>
<gene>
    <name evidence="2" type="ORF">LDX50_00710</name>
</gene>
<dbReference type="Gene3D" id="3.40.50.720">
    <property type="entry name" value="NAD(P)-binding Rossmann-like Domain"/>
    <property type="match status" value="1"/>
</dbReference>
<dbReference type="SUPFAM" id="SSF51735">
    <property type="entry name" value="NAD(P)-binding Rossmann-fold domains"/>
    <property type="match status" value="1"/>
</dbReference>